<comment type="caution">
    <text evidence="1">The sequence shown here is derived from an EMBL/GenBank/DDBJ whole genome shotgun (WGS) entry which is preliminary data.</text>
</comment>
<protein>
    <submittedName>
        <fullName evidence="1">Uncharacterized protein</fullName>
    </submittedName>
</protein>
<dbReference type="RefSeq" id="WP_398660469.1">
    <property type="nucleotide sequence ID" value="NZ_JBITDC010000018.1"/>
</dbReference>
<keyword evidence="2" id="KW-1185">Reference proteome</keyword>
<accession>A0ABW7YCV3</accession>
<organism evidence="1 2">
    <name type="scientific">Streptomyces cellulosae</name>
    <dbReference type="NCBI Taxonomy" id="1968"/>
    <lineage>
        <taxon>Bacteria</taxon>
        <taxon>Bacillati</taxon>
        <taxon>Actinomycetota</taxon>
        <taxon>Actinomycetes</taxon>
        <taxon>Kitasatosporales</taxon>
        <taxon>Streptomycetaceae</taxon>
        <taxon>Streptomyces</taxon>
    </lineage>
</organism>
<reference evidence="1 2" key="1">
    <citation type="submission" date="2024-10" db="EMBL/GenBank/DDBJ databases">
        <title>The Natural Products Discovery Center: Release of the First 8490 Sequenced Strains for Exploring Actinobacteria Biosynthetic Diversity.</title>
        <authorList>
            <person name="Kalkreuter E."/>
            <person name="Kautsar S.A."/>
            <person name="Yang D."/>
            <person name="Bader C.D."/>
            <person name="Teijaro C.N."/>
            <person name="Fluegel L."/>
            <person name="Davis C.M."/>
            <person name="Simpson J.R."/>
            <person name="Lauterbach L."/>
            <person name="Steele A.D."/>
            <person name="Gui C."/>
            <person name="Meng S."/>
            <person name="Li G."/>
            <person name="Viehrig K."/>
            <person name="Ye F."/>
            <person name="Su P."/>
            <person name="Kiefer A.F."/>
            <person name="Nichols A."/>
            <person name="Cepeda A.J."/>
            <person name="Yan W."/>
            <person name="Fan B."/>
            <person name="Jiang Y."/>
            <person name="Adhikari A."/>
            <person name="Zheng C.-J."/>
            <person name="Schuster L."/>
            <person name="Cowan T.M."/>
            <person name="Smanski M.J."/>
            <person name="Chevrette M.G."/>
            <person name="De Carvalho L.P.S."/>
            <person name="Shen B."/>
        </authorList>
    </citation>
    <scope>NUCLEOTIDE SEQUENCE [LARGE SCALE GENOMIC DNA]</scope>
    <source>
        <strain evidence="1 2">NPDC051599</strain>
    </source>
</reference>
<evidence type="ECO:0000313" key="1">
    <source>
        <dbReference type="EMBL" id="MFI5680026.1"/>
    </source>
</evidence>
<sequence>MVRRGAVARISARTTLVTGLRCVAGADLLIRPNLFTRLHAIIGPARCQAGINVHHMTAAQDDDIPDDED</sequence>
<proteinExistence type="predicted"/>
<dbReference type="Proteomes" id="UP001612415">
    <property type="component" value="Unassembled WGS sequence"/>
</dbReference>
<evidence type="ECO:0000313" key="2">
    <source>
        <dbReference type="Proteomes" id="UP001612415"/>
    </source>
</evidence>
<gene>
    <name evidence="1" type="ORF">ACIA8P_36320</name>
</gene>
<name>A0ABW7YCV3_STRCE</name>
<dbReference type="EMBL" id="JBITDC010000018">
    <property type="protein sequence ID" value="MFI5680026.1"/>
    <property type="molecule type" value="Genomic_DNA"/>
</dbReference>